<dbReference type="SUPFAM" id="SSF49478">
    <property type="entry name" value="Cna protein B-type domain"/>
    <property type="match status" value="1"/>
</dbReference>
<dbReference type="Proteomes" id="UP000672027">
    <property type="component" value="Chromosome"/>
</dbReference>
<evidence type="ECO:0000313" key="1">
    <source>
        <dbReference type="EMBL" id="QTR50168.1"/>
    </source>
</evidence>
<dbReference type="InterPro" id="IPR013783">
    <property type="entry name" value="Ig-like_fold"/>
</dbReference>
<name>A0ABX7X628_9GAMM</name>
<dbReference type="EMBL" id="CP072800">
    <property type="protein sequence ID" value="QTR50168.1"/>
    <property type="molecule type" value="Genomic_DNA"/>
</dbReference>
<accession>A0ABX7X628</accession>
<organism evidence="1 2">
    <name type="scientific">Candidatus Thiothrix anitrata</name>
    <dbReference type="NCBI Taxonomy" id="2823902"/>
    <lineage>
        <taxon>Bacteria</taxon>
        <taxon>Pseudomonadati</taxon>
        <taxon>Pseudomonadota</taxon>
        <taxon>Gammaproteobacteria</taxon>
        <taxon>Thiotrichales</taxon>
        <taxon>Thiotrichaceae</taxon>
        <taxon>Thiothrix</taxon>
    </lineage>
</organism>
<gene>
    <name evidence="1" type="ORF">J8380_00855</name>
</gene>
<keyword evidence="2" id="KW-1185">Reference proteome</keyword>
<sequence length="51" mass="5619">MAGVTVHLLDTSGMNILKTTTTTSAGLYRFEQLLPVITVLNLRSRKLMQAL</sequence>
<proteinExistence type="predicted"/>
<reference evidence="1 2" key="1">
    <citation type="submission" date="2021-04" db="EMBL/GenBank/DDBJ databases">
        <title>Genomics, taxonomy and metabolism of representatives of sulfur bacteria of the genus Thiothrix: Thiothrix fructosivorans QT, Thiothrix unzii A1T and three new species, Thiothrix subterranea sp. nov., Thiothrix litoralis sp. nov. and 'Candidatus Thiothrix anitrata' sp. nov.</title>
        <authorList>
            <person name="Ravin N.V."/>
            <person name="Smolyakov D."/>
            <person name="Rudenko T.S."/>
            <person name="Mardanov A.V."/>
            <person name="Beletsky A.V."/>
            <person name="Markov N.D."/>
            <person name="Fomenkov A.I."/>
            <person name="Roberts R.J."/>
            <person name="Karnachuk O.V."/>
            <person name="Novikov A."/>
            <person name="Grabovich M.Y."/>
        </authorList>
    </citation>
    <scope>NUCLEOTIDE SEQUENCE [LARGE SCALE GENOMIC DNA]</scope>
    <source>
        <strain evidence="1 2">A52</strain>
    </source>
</reference>
<protein>
    <submittedName>
        <fullName evidence="1">Uncharacterized protein</fullName>
    </submittedName>
</protein>
<evidence type="ECO:0000313" key="2">
    <source>
        <dbReference type="Proteomes" id="UP000672027"/>
    </source>
</evidence>
<dbReference type="Gene3D" id="2.60.40.10">
    <property type="entry name" value="Immunoglobulins"/>
    <property type="match status" value="1"/>
</dbReference>
<dbReference type="RefSeq" id="WP_210227212.1">
    <property type="nucleotide sequence ID" value="NZ_CP072800.1"/>
</dbReference>